<dbReference type="EnsemblProtists" id="EOD08855">
    <property type="protein sequence ID" value="EOD08855"/>
    <property type="gene ID" value="EMIHUDRAFT_217155"/>
</dbReference>
<dbReference type="AlphaFoldDB" id="A0A0D3IC70"/>
<dbReference type="GeneID" id="17254913"/>
<sequence length="105" mass="11650">MHGACKNVRYPENNCSNFFYHNGPHIDPDKDRWRLCVAPSGAEACLRMDWCKAYEWFPLPPALLPSGAPCELHRDYPVQAAEDCGETGASSLAHCCCVRLPGPSE</sequence>
<dbReference type="Proteomes" id="UP000013827">
    <property type="component" value="Unassembled WGS sequence"/>
</dbReference>
<accession>A0A0D3IC70</accession>
<dbReference type="HOGENOM" id="CLU_2241693_0_0_1"/>
<name>A0A0D3IC70_EMIH1</name>
<dbReference type="PaxDb" id="2903-EOD08855"/>
<proteinExistence type="predicted"/>
<reference evidence="1" key="2">
    <citation type="submission" date="2024-10" db="UniProtKB">
        <authorList>
            <consortium name="EnsemblProtists"/>
        </authorList>
    </citation>
    <scope>IDENTIFICATION</scope>
</reference>
<reference evidence="2" key="1">
    <citation type="journal article" date="2013" name="Nature">
        <title>Pan genome of the phytoplankton Emiliania underpins its global distribution.</title>
        <authorList>
            <person name="Read B.A."/>
            <person name="Kegel J."/>
            <person name="Klute M.J."/>
            <person name="Kuo A."/>
            <person name="Lefebvre S.C."/>
            <person name="Maumus F."/>
            <person name="Mayer C."/>
            <person name="Miller J."/>
            <person name="Monier A."/>
            <person name="Salamov A."/>
            <person name="Young J."/>
            <person name="Aguilar M."/>
            <person name="Claverie J.M."/>
            <person name="Frickenhaus S."/>
            <person name="Gonzalez K."/>
            <person name="Herman E.K."/>
            <person name="Lin Y.C."/>
            <person name="Napier J."/>
            <person name="Ogata H."/>
            <person name="Sarno A.F."/>
            <person name="Shmutz J."/>
            <person name="Schroeder D."/>
            <person name="de Vargas C."/>
            <person name="Verret F."/>
            <person name="von Dassow P."/>
            <person name="Valentin K."/>
            <person name="Van de Peer Y."/>
            <person name="Wheeler G."/>
            <person name="Dacks J.B."/>
            <person name="Delwiche C.F."/>
            <person name="Dyhrman S.T."/>
            <person name="Glockner G."/>
            <person name="John U."/>
            <person name="Richards T."/>
            <person name="Worden A.Z."/>
            <person name="Zhang X."/>
            <person name="Grigoriev I.V."/>
            <person name="Allen A.E."/>
            <person name="Bidle K."/>
            <person name="Borodovsky M."/>
            <person name="Bowler C."/>
            <person name="Brownlee C."/>
            <person name="Cock J.M."/>
            <person name="Elias M."/>
            <person name="Gladyshev V.N."/>
            <person name="Groth M."/>
            <person name="Guda C."/>
            <person name="Hadaegh A."/>
            <person name="Iglesias-Rodriguez M.D."/>
            <person name="Jenkins J."/>
            <person name="Jones B.M."/>
            <person name="Lawson T."/>
            <person name="Leese F."/>
            <person name="Lindquist E."/>
            <person name="Lobanov A."/>
            <person name="Lomsadze A."/>
            <person name="Malik S.B."/>
            <person name="Marsh M.E."/>
            <person name="Mackinder L."/>
            <person name="Mock T."/>
            <person name="Mueller-Roeber B."/>
            <person name="Pagarete A."/>
            <person name="Parker M."/>
            <person name="Probert I."/>
            <person name="Quesneville H."/>
            <person name="Raines C."/>
            <person name="Rensing S.A."/>
            <person name="Riano-Pachon D.M."/>
            <person name="Richier S."/>
            <person name="Rokitta S."/>
            <person name="Shiraiwa Y."/>
            <person name="Soanes D.M."/>
            <person name="van der Giezen M."/>
            <person name="Wahlund T.M."/>
            <person name="Williams B."/>
            <person name="Wilson W."/>
            <person name="Wolfe G."/>
            <person name="Wurch L.L."/>
        </authorList>
    </citation>
    <scope>NUCLEOTIDE SEQUENCE</scope>
</reference>
<evidence type="ECO:0000313" key="1">
    <source>
        <dbReference type="EnsemblProtists" id="EOD08855"/>
    </source>
</evidence>
<dbReference type="RefSeq" id="XP_005761284.1">
    <property type="nucleotide sequence ID" value="XM_005761227.1"/>
</dbReference>
<dbReference type="KEGG" id="ehx:EMIHUDRAFT_217155"/>
<keyword evidence="2" id="KW-1185">Reference proteome</keyword>
<organism evidence="1 2">
    <name type="scientific">Emiliania huxleyi (strain CCMP1516)</name>
    <dbReference type="NCBI Taxonomy" id="280463"/>
    <lineage>
        <taxon>Eukaryota</taxon>
        <taxon>Haptista</taxon>
        <taxon>Haptophyta</taxon>
        <taxon>Prymnesiophyceae</taxon>
        <taxon>Isochrysidales</taxon>
        <taxon>Noelaerhabdaceae</taxon>
        <taxon>Emiliania</taxon>
    </lineage>
</organism>
<protein>
    <submittedName>
        <fullName evidence="1">Uncharacterized protein</fullName>
    </submittedName>
</protein>
<evidence type="ECO:0000313" key="2">
    <source>
        <dbReference type="Proteomes" id="UP000013827"/>
    </source>
</evidence>